<sequence length="83" mass="9876">MNYLSTSPRYQCTVGNCRRLFTRRSYLIKHLNREHIGQLEENHAIRNIDYSKLHTNTSDSLYNINRTNNKSLMIPLHQTNLDK</sequence>
<organism evidence="3 4">
    <name type="scientific">Ditylenchus dipsaci</name>
    <dbReference type="NCBI Taxonomy" id="166011"/>
    <lineage>
        <taxon>Eukaryota</taxon>
        <taxon>Metazoa</taxon>
        <taxon>Ecdysozoa</taxon>
        <taxon>Nematoda</taxon>
        <taxon>Chromadorea</taxon>
        <taxon>Rhabditida</taxon>
        <taxon>Tylenchina</taxon>
        <taxon>Tylenchomorpha</taxon>
        <taxon>Sphaerularioidea</taxon>
        <taxon>Anguinidae</taxon>
        <taxon>Anguininae</taxon>
        <taxon>Ditylenchus</taxon>
    </lineage>
</organism>
<dbReference type="PROSITE" id="PS50157">
    <property type="entry name" value="ZINC_FINGER_C2H2_2"/>
    <property type="match status" value="1"/>
</dbReference>
<accession>A0A915DU34</accession>
<dbReference type="GO" id="GO:0008270">
    <property type="term" value="F:zinc ion binding"/>
    <property type="evidence" value="ECO:0007669"/>
    <property type="project" value="UniProtKB-KW"/>
</dbReference>
<keyword evidence="1" id="KW-0862">Zinc</keyword>
<evidence type="ECO:0000256" key="1">
    <source>
        <dbReference type="PROSITE-ProRule" id="PRU00042"/>
    </source>
</evidence>
<keyword evidence="1" id="KW-0863">Zinc-finger</keyword>
<feature type="domain" description="C2H2-type" evidence="2">
    <location>
        <begin position="10"/>
        <end position="40"/>
    </location>
</feature>
<keyword evidence="3" id="KW-1185">Reference proteome</keyword>
<dbReference type="PROSITE" id="PS00028">
    <property type="entry name" value="ZINC_FINGER_C2H2_1"/>
    <property type="match status" value="1"/>
</dbReference>
<evidence type="ECO:0000313" key="3">
    <source>
        <dbReference type="Proteomes" id="UP000887574"/>
    </source>
</evidence>
<dbReference type="Gene3D" id="3.30.160.60">
    <property type="entry name" value="Classic Zinc Finger"/>
    <property type="match status" value="1"/>
</dbReference>
<name>A0A915DU34_9BILA</name>
<evidence type="ECO:0000313" key="4">
    <source>
        <dbReference type="WBParaSite" id="jg23675"/>
    </source>
</evidence>
<dbReference type="SUPFAM" id="SSF57667">
    <property type="entry name" value="beta-beta-alpha zinc fingers"/>
    <property type="match status" value="1"/>
</dbReference>
<proteinExistence type="predicted"/>
<dbReference type="InterPro" id="IPR013087">
    <property type="entry name" value="Znf_C2H2_type"/>
</dbReference>
<dbReference type="InterPro" id="IPR036236">
    <property type="entry name" value="Znf_C2H2_sf"/>
</dbReference>
<evidence type="ECO:0000259" key="2">
    <source>
        <dbReference type="PROSITE" id="PS50157"/>
    </source>
</evidence>
<dbReference type="WBParaSite" id="jg23675">
    <property type="protein sequence ID" value="jg23675"/>
    <property type="gene ID" value="jg23675"/>
</dbReference>
<protein>
    <submittedName>
        <fullName evidence="4">C2H2-type domain-containing protein</fullName>
    </submittedName>
</protein>
<dbReference type="AlphaFoldDB" id="A0A915DU34"/>
<keyword evidence="1" id="KW-0479">Metal-binding</keyword>
<dbReference type="Proteomes" id="UP000887574">
    <property type="component" value="Unplaced"/>
</dbReference>
<reference evidence="4" key="1">
    <citation type="submission" date="2022-11" db="UniProtKB">
        <authorList>
            <consortium name="WormBaseParasite"/>
        </authorList>
    </citation>
    <scope>IDENTIFICATION</scope>
</reference>